<evidence type="ECO:0000256" key="1">
    <source>
        <dbReference type="ARBA" id="ARBA00009199"/>
    </source>
</evidence>
<dbReference type="InterPro" id="IPR020556">
    <property type="entry name" value="Amidase_CS"/>
</dbReference>
<dbReference type="InterPro" id="IPR023631">
    <property type="entry name" value="Amidase_dom"/>
</dbReference>
<dbReference type="InterPro" id="IPR000120">
    <property type="entry name" value="Amidase"/>
</dbReference>
<comment type="similarity">
    <text evidence="1">Belongs to the amidase family.</text>
</comment>
<dbReference type="Pfam" id="PF01425">
    <property type="entry name" value="Amidase"/>
    <property type="match status" value="1"/>
</dbReference>
<reference evidence="3 4" key="1">
    <citation type="submission" date="2016-07" db="EMBL/GenBank/DDBJ databases">
        <title>Pervasive Adenine N6-methylation of Active Genes in Fungi.</title>
        <authorList>
            <consortium name="DOE Joint Genome Institute"/>
            <person name="Mondo S.J."/>
            <person name="Dannebaum R.O."/>
            <person name="Kuo R.C."/>
            <person name="Labutti K."/>
            <person name="Haridas S."/>
            <person name="Kuo A."/>
            <person name="Salamov A."/>
            <person name="Ahrendt S.R."/>
            <person name="Lipzen A."/>
            <person name="Sullivan W."/>
            <person name="Andreopoulos W.B."/>
            <person name="Clum A."/>
            <person name="Lindquist E."/>
            <person name="Daum C."/>
            <person name="Ramamoorthy G.K."/>
            <person name="Gryganskyi A."/>
            <person name="Culley D."/>
            <person name="Magnuson J.K."/>
            <person name="James T.Y."/>
            <person name="O'Malley M.A."/>
            <person name="Stajich J.E."/>
            <person name="Spatafora J.W."/>
            <person name="Visel A."/>
            <person name="Grigoriev I.V."/>
        </authorList>
    </citation>
    <scope>NUCLEOTIDE SEQUENCE [LARGE SCALE GENOMIC DNA]</scope>
    <source>
        <strain evidence="3 4">JEL800</strain>
    </source>
</reference>
<dbReference type="PANTHER" id="PTHR11895">
    <property type="entry name" value="TRANSAMIDASE"/>
    <property type="match status" value="1"/>
</dbReference>
<dbReference type="OrthoDB" id="566138at2759"/>
<evidence type="ECO:0000313" key="3">
    <source>
        <dbReference type="EMBL" id="ORY53466.1"/>
    </source>
</evidence>
<keyword evidence="4" id="KW-1185">Reference proteome</keyword>
<organism evidence="3 4">
    <name type="scientific">Rhizoclosmatium globosum</name>
    <dbReference type="NCBI Taxonomy" id="329046"/>
    <lineage>
        <taxon>Eukaryota</taxon>
        <taxon>Fungi</taxon>
        <taxon>Fungi incertae sedis</taxon>
        <taxon>Chytridiomycota</taxon>
        <taxon>Chytridiomycota incertae sedis</taxon>
        <taxon>Chytridiomycetes</taxon>
        <taxon>Chytridiales</taxon>
        <taxon>Chytriomycetaceae</taxon>
        <taxon>Rhizoclosmatium</taxon>
    </lineage>
</organism>
<name>A0A1Y2D2X5_9FUNG</name>
<dbReference type="PANTHER" id="PTHR11895:SF67">
    <property type="entry name" value="AMIDASE DOMAIN-CONTAINING PROTEIN"/>
    <property type="match status" value="1"/>
</dbReference>
<dbReference type="SUPFAM" id="SSF75304">
    <property type="entry name" value="Amidase signature (AS) enzymes"/>
    <property type="match status" value="1"/>
</dbReference>
<dbReference type="AlphaFoldDB" id="A0A1Y2D2X5"/>
<dbReference type="STRING" id="329046.A0A1Y2D2X5"/>
<accession>A0A1Y2D2X5</accession>
<dbReference type="Gene3D" id="3.90.1300.10">
    <property type="entry name" value="Amidase signature (AS) domain"/>
    <property type="match status" value="1"/>
</dbReference>
<proteinExistence type="inferred from homology"/>
<evidence type="ECO:0000259" key="2">
    <source>
        <dbReference type="Pfam" id="PF01425"/>
    </source>
</evidence>
<feature type="domain" description="Amidase" evidence="2">
    <location>
        <begin position="107"/>
        <end position="445"/>
    </location>
</feature>
<dbReference type="Proteomes" id="UP000193642">
    <property type="component" value="Unassembled WGS sequence"/>
</dbReference>
<evidence type="ECO:0000313" key="4">
    <source>
        <dbReference type="Proteomes" id="UP000193642"/>
    </source>
</evidence>
<dbReference type="GO" id="GO:0003824">
    <property type="term" value="F:catalytic activity"/>
    <property type="evidence" value="ECO:0007669"/>
    <property type="project" value="InterPro"/>
</dbReference>
<protein>
    <submittedName>
        <fullName evidence="3">Amidase signature enzyme</fullName>
    </submittedName>
</protein>
<dbReference type="EMBL" id="MCGO01000001">
    <property type="protein sequence ID" value="ORY53466.1"/>
    <property type="molecule type" value="Genomic_DNA"/>
</dbReference>
<gene>
    <name evidence="3" type="ORF">BCR33DRAFT_760905</name>
</gene>
<comment type="caution">
    <text evidence="3">The sequence shown here is derived from an EMBL/GenBank/DDBJ whole genome shotgun (WGS) entry which is preliminary data.</text>
</comment>
<dbReference type="PROSITE" id="PS00571">
    <property type="entry name" value="AMIDASES"/>
    <property type="match status" value="1"/>
</dbReference>
<sequence length="447" mass="47788">MSRLSPSTCWQSGFMSLRKLPPNLLRLGITTEALPPRSYKHRNYNGESLDLDAFMSLQVDSQGGTVSSLDLHQSFVSGQTTPLTVAESLLKKLVDSKQIGPNGYLNDVHPSDVLLQAEASTKRYQSGKPRSVLDGVPVVVKNEFDVQGYRTRVGTRFINVDAVAEYDADIVKNLRDLGAIIVGVTNMVEVGYSPVDEKLRNPWNKDHSCGGSSSGSGGAVGGGFVPLAIGCDGGGSIRLPAAFCGAYGLKPTCSRLSAKGEFPSCPTVAVGGPIAATASDLCIGYLAMADRSRHLPPVHVPRDFLKFSVTGLRVGVMREYNAQVFNPAITQALNRVESELIKQGATIVPIEFPYLELVRIAHLITIGSELTATLEADPSGNSHMMSYSNAINSAGINCLGTMDYIHAQKLRTYAINRLCSLFDSKSNDAVDLILSPTAAVTAPKLPS</sequence>
<dbReference type="InterPro" id="IPR036928">
    <property type="entry name" value="AS_sf"/>
</dbReference>